<dbReference type="PANTHER" id="PTHR15680:SF9">
    <property type="entry name" value="LARGE RIBOSOMAL SUBUNIT PROTEIN BL19M"/>
    <property type="match status" value="1"/>
</dbReference>
<dbReference type="GO" id="GO:0003735">
    <property type="term" value="F:structural constituent of ribosome"/>
    <property type="evidence" value="ECO:0007669"/>
    <property type="project" value="InterPro"/>
</dbReference>
<reference evidence="6" key="1">
    <citation type="submission" date="2021-06" db="EMBL/GenBank/DDBJ databases">
        <authorList>
            <person name="Nardi T."/>
            <person name="Nardi T."/>
        </authorList>
    </citation>
    <scope>NUCLEOTIDE SEQUENCE</scope>
</reference>
<accession>A0A8S4C028</accession>
<comment type="caution">
    <text evidence="6">The sequence shown here is derived from an EMBL/GenBank/DDBJ whole genome shotgun (WGS) entry which is preliminary data.</text>
</comment>
<dbReference type="InterPro" id="IPR001857">
    <property type="entry name" value="Ribosomal_bL19"/>
</dbReference>
<dbReference type="FunFam" id="2.30.30.790:FF:000001">
    <property type="entry name" value="50S ribosomal protein L19"/>
    <property type="match status" value="1"/>
</dbReference>
<gene>
    <name evidence="6" type="ORF">MHYMCMPASI_00404</name>
</gene>
<dbReference type="PRINTS" id="PR00061">
    <property type="entry name" value="RIBOSOMALL19"/>
</dbReference>
<comment type="similarity">
    <text evidence="1">Belongs to the bacterial ribosomal protein bL19 family.</text>
</comment>
<keyword evidence="7" id="KW-1185">Reference proteome</keyword>
<dbReference type="HAMAP" id="MF_00402">
    <property type="entry name" value="Ribosomal_bL19"/>
    <property type="match status" value="1"/>
</dbReference>
<name>A0A8S4C028_9ACAR</name>
<sequence length="126" mass="14290">MNLLEKYEASQLKRLTEGKTIPSFAPGDQLVVSVEITEGTTKRIQAFEGLCIARKNRGLGSSFTVRKLSHGEGVERVFPLYSPRVTKIEVLRRGKVRRAKLYYMRALRGKAARIKEKVVVRNKSKV</sequence>
<evidence type="ECO:0000256" key="2">
    <source>
        <dbReference type="ARBA" id="ARBA00022980"/>
    </source>
</evidence>
<evidence type="ECO:0000256" key="5">
    <source>
        <dbReference type="ARBA" id="ARBA00035359"/>
    </source>
</evidence>
<keyword evidence="2 6" id="KW-0689">Ribosomal protein</keyword>
<evidence type="ECO:0000256" key="4">
    <source>
        <dbReference type="ARBA" id="ARBA00035288"/>
    </source>
</evidence>
<proteinExistence type="inferred from homology"/>
<dbReference type="Gene3D" id="2.30.30.790">
    <property type="match status" value="1"/>
</dbReference>
<dbReference type="EMBL" id="CAJVAF010000159">
    <property type="protein sequence ID" value="CAG7591157.1"/>
    <property type="molecule type" value="Genomic_DNA"/>
</dbReference>
<dbReference type="InterPro" id="IPR008991">
    <property type="entry name" value="Translation_prot_SH3-like_sf"/>
</dbReference>
<dbReference type="PANTHER" id="PTHR15680">
    <property type="entry name" value="RIBOSOMAL PROTEIN L19"/>
    <property type="match status" value="1"/>
</dbReference>
<keyword evidence="3" id="KW-0687">Ribonucleoprotein</keyword>
<protein>
    <recommendedName>
        <fullName evidence="4">Large ribosomal subunit protein bL19m</fullName>
    </recommendedName>
    <alternativeName>
        <fullName evidence="5">39S ribosomal protein L19, mitochondrial</fullName>
    </alternativeName>
</protein>
<dbReference type="InterPro" id="IPR038657">
    <property type="entry name" value="Ribosomal_bL19_sf"/>
</dbReference>
<evidence type="ECO:0000313" key="6">
    <source>
        <dbReference type="EMBL" id="CAG7591157.1"/>
    </source>
</evidence>
<evidence type="ECO:0000256" key="3">
    <source>
        <dbReference type="ARBA" id="ARBA00023274"/>
    </source>
</evidence>
<dbReference type="SUPFAM" id="SSF50104">
    <property type="entry name" value="Translation proteins SH3-like domain"/>
    <property type="match status" value="1"/>
</dbReference>
<evidence type="ECO:0000313" key="7">
    <source>
        <dbReference type="Proteomes" id="UP000837675"/>
    </source>
</evidence>
<dbReference type="NCBIfam" id="TIGR01024">
    <property type="entry name" value="rplS_bact"/>
    <property type="match status" value="1"/>
</dbReference>
<dbReference type="AlphaFoldDB" id="A0A8S4C028"/>
<dbReference type="GO" id="GO:0006412">
    <property type="term" value="P:translation"/>
    <property type="evidence" value="ECO:0007669"/>
    <property type="project" value="InterPro"/>
</dbReference>
<dbReference type="PIRSF" id="PIRSF002191">
    <property type="entry name" value="Ribosomal_L19"/>
    <property type="match status" value="1"/>
</dbReference>
<dbReference type="PROSITE" id="PS01015">
    <property type="entry name" value="RIBOSOMAL_L19"/>
    <property type="match status" value="1"/>
</dbReference>
<dbReference type="InterPro" id="IPR018257">
    <property type="entry name" value="Ribosomal_bL19_CS"/>
</dbReference>
<dbReference type="Pfam" id="PF01245">
    <property type="entry name" value="Ribosomal_L19"/>
    <property type="match status" value="1"/>
</dbReference>
<organism evidence="6 7">
    <name type="scientific">Hyalomma marginatum</name>
    <dbReference type="NCBI Taxonomy" id="34627"/>
    <lineage>
        <taxon>Eukaryota</taxon>
        <taxon>Metazoa</taxon>
        <taxon>Ecdysozoa</taxon>
        <taxon>Arthropoda</taxon>
        <taxon>Chelicerata</taxon>
        <taxon>Arachnida</taxon>
        <taxon>Acari</taxon>
        <taxon>Parasitiformes</taxon>
        <taxon>Ixodida</taxon>
        <taxon>Ixodoidea</taxon>
        <taxon>Ixodidae</taxon>
        <taxon>Hyalomminae</taxon>
        <taxon>Hyalomma</taxon>
    </lineage>
</organism>
<dbReference type="GO" id="GO:0022625">
    <property type="term" value="C:cytosolic large ribosomal subunit"/>
    <property type="evidence" value="ECO:0007669"/>
    <property type="project" value="TreeGrafter"/>
</dbReference>
<evidence type="ECO:0000256" key="1">
    <source>
        <dbReference type="ARBA" id="ARBA00005781"/>
    </source>
</evidence>
<dbReference type="Proteomes" id="UP000837675">
    <property type="component" value="Unassembled WGS sequence"/>
</dbReference>